<proteinExistence type="predicted"/>
<sequence length="59" mass="6877">MALPYRGECPSESKDFRLFREVAVEPAIKLLKKKLEKPLHIFSPETKEAFIFGQREAQK</sequence>
<evidence type="ECO:0000313" key="2">
    <source>
        <dbReference type="Proteomes" id="UP000324832"/>
    </source>
</evidence>
<accession>A0A5E4R2I1</accession>
<reference evidence="1 2" key="1">
    <citation type="submission" date="2017-07" db="EMBL/GenBank/DDBJ databases">
        <authorList>
            <person name="Talla V."/>
            <person name="Backstrom N."/>
        </authorList>
    </citation>
    <scope>NUCLEOTIDE SEQUENCE [LARGE SCALE GENOMIC DNA]</scope>
</reference>
<organism evidence="1 2">
    <name type="scientific">Leptidea sinapis</name>
    <dbReference type="NCBI Taxonomy" id="189913"/>
    <lineage>
        <taxon>Eukaryota</taxon>
        <taxon>Metazoa</taxon>
        <taxon>Ecdysozoa</taxon>
        <taxon>Arthropoda</taxon>
        <taxon>Hexapoda</taxon>
        <taxon>Insecta</taxon>
        <taxon>Pterygota</taxon>
        <taxon>Neoptera</taxon>
        <taxon>Endopterygota</taxon>
        <taxon>Lepidoptera</taxon>
        <taxon>Glossata</taxon>
        <taxon>Ditrysia</taxon>
        <taxon>Papilionoidea</taxon>
        <taxon>Pieridae</taxon>
        <taxon>Dismorphiinae</taxon>
        <taxon>Leptidea</taxon>
    </lineage>
</organism>
<gene>
    <name evidence="1" type="ORF">LSINAPIS_LOCUS13871</name>
</gene>
<dbReference type="Proteomes" id="UP000324832">
    <property type="component" value="Unassembled WGS sequence"/>
</dbReference>
<dbReference type="EMBL" id="FZQP02006821">
    <property type="protein sequence ID" value="VVD04000.1"/>
    <property type="molecule type" value="Genomic_DNA"/>
</dbReference>
<evidence type="ECO:0000313" key="1">
    <source>
        <dbReference type="EMBL" id="VVD04000.1"/>
    </source>
</evidence>
<name>A0A5E4R2I1_9NEOP</name>
<protein>
    <submittedName>
        <fullName evidence="1">Uncharacterized protein</fullName>
    </submittedName>
</protein>
<dbReference type="AlphaFoldDB" id="A0A5E4R2I1"/>
<keyword evidence="2" id="KW-1185">Reference proteome</keyword>